<evidence type="ECO:0000313" key="3">
    <source>
        <dbReference type="Proteomes" id="UP000607653"/>
    </source>
</evidence>
<evidence type="ECO:0000256" key="1">
    <source>
        <dbReference type="SAM" id="MobiDB-lite"/>
    </source>
</evidence>
<evidence type="ECO:0000313" key="2">
    <source>
        <dbReference type="EMBL" id="DAD42026.1"/>
    </source>
</evidence>
<reference evidence="2 3" key="1">
    <citation type="journal article" date="2020" name="Mol. Biol. Evol.">
        <title>Distinct Expression and Methylation Patterns for Genes with Different Fates following a Single Whole-Genome Duplication in Flowering Plants.</title>
        <authorList>
            <person name="Shi T."/>
            <person name="Rahmani R.S."/>
            <person name="Gugger P.F."/>
            <person name="Wang M."/>
            <person name="Li H."/>
            <person name="Zhang Y."/>
            <person name="Li Z."/>
            <person name="Wang Q."/>
            <person name="Van de Peer Y."/>
            <person name="Marchal K."/>
            <person name="Chen J."/>
        </authorList>
    </citation>
    <scope>NUCLEOTIDE SEQUENCE [LARGE SCALE GENOMIC DNA]</scope>
    <source>
        <tissue evidence="2">Leaf</tissue>
    </source>
</reference>
<proteinExistence type="predicted"/>
<sequence>MGHNEPQWRTNSSFSPPPLWRWDRQFQSDGSPHCSYEAPLNGSSLSSNSKGSRGRASSDQYTDHYHSVSDGVFSYFGSPSDNFQLPQWTPLVQKSNSGELATLPVGVNLSLSSLVLFEREFFA</sequence>
<dbReference type="AlphaFoldDB" id="A0A822ZG52"/>
<accession>A0A822ZG52</accession>
<dbReference type="Proteomes" id="UP000607653">
    <property type="component" value="Unassembled WGS sequence"/>
</dbReference>
<keyword evidence="3" id="KW-1185">Reference proteome</keyword>
<gene>
    <name evidence="2" type="ORF">HUJ06_000256</name>
</gene>
<feature type="compositionally biased region" description="Low complexity" evidence="1">
    <location>
        <begin position="40"/>
        <end position="51"/>
    </location>
</feature>
<dbReference type="EMBL" id="DUZY01000006">
    <property type="protein sequence ID" value="DAD42026.1"/>
    <property type="molecule type" value="Genomic_DNA"/>
</dbReference>
<name>A0A822ZG52_NELNU</name>
<protein>
    <submittedName>
        <fullName evidence="2">Uncharacterized protein</fullName>
    </submittedName>
</protein>
<organism evidence="2 3">
    <name type="scientific">Nelumbo nucifera</name>
    <name type="common">Sacred lotus</name>
    <dbReference type="NCBI Taxonomy" id="4432"/>
    <lineage>
        <taxon>Eukaryota</taxon>
        <taxon>Viridiplantae</taxon>
        <taxon>Streptophyta</taxon>
        <taxon>Embryophyta</taxon>
        <taxon>Tracheophyta</taxon>
        <taxon>Spermatophyta</taxon>
        <taxon>Magnoliopsida</taxon>
        <taxon>Proteales</taxon>
        <taxon>Nelumbonaceae</taxon>
        <taxon>Nelumbo</taxon>
    </lineage>
</organism>
<feature type="region of interest" description="Disordered" evidence="1">
    <location>
        <begin position="1"/>
        <end position="63"/>
    </location>
</feature>
<comment type="caution">
    <text evidence="2">The sequence shown here is derived from an EMBL/GenBank/DDBJ whole genome shotgun (WGS) entry which is preliminary data.</text>
</comment>